<feature type="chain" id="PRO_5003088199" description="ABC-type transport auxiliary lipoprotein component domain-containing protein" evidence="1">
    <location>
        <begin position="25"/>
        <end position="251"/>
    </location>
</feature>
<sequence length="251" mass="28512">MMTNSQKLLLCLLCLLLLAIAACAPKKKPPERNFFVLETKRQAGETWDEPRGILSVRGFDVSPGFRGKEIVYRTERGRSQSDFYNQYFISPGPMLTDVSRQWLDDSGMFEAVISMGSHKEADYILEGSVTSLYGDFQEGDEPASVLRMQFLLLEDDRLDYHMLMHRTYKERVTLTGSGAEHVVQGLNKALTRILTRLEKDMAAAMENRRQSRHPGGFFLKNAPVGLPLLDIGDEELSFYSWMIKTSSTIQN</sequence>
<reference evidence="3" key="1">
    <citation type="submission" date="2010-05" db="EMBL/GenBank/DDBJ databases">
        <title>The draft genome of Desulfonatronospira thiodismutans ASO3-1.</title>
        <authorList>
            <consortium name="US DOE Joint Genome Institute (JGI-PGF)"/>
            <person name="Lucas S."/>
            <person name="Copeland A."/>
            <person name="Lapidus A."/>
            <person name="Cheng J.-F."/>
            <person name="Bruce D."/>
            <person name="Goodwin L."/>
            <person name="Pitluck S."/>
            <person name="Chertkov O."/>
            <person name="Brettin T."/>
            <person name="Detter J.C."/>
            <person name="Han C."/>
            <person name="Land M.L."/>
            <person name="Hauser L."/>
            <person name="Kyrpides N."/>
            <person name="Mikhailova N."/>
            <person name="Muyzer G."/>
            <person name="Woyke T."/>
        </authorList>
    </citation>
    <scope>NUCLEOTIDE SEQUENCE [LARGE SCALE GENOMIC DNA]</scope>
    <source>
        <strain evidence="3">ASO3-1</strain>
    </source>
</reference>
<proteinExistence type="predicted"/>
<dbReference type="SUPFAM" id="SSF159594">
    <property type="entry name" value="XCC0632-like"/>
    <property type="match status" value="1"/>
</dbReference>
<dbReference type="InterPro" id="IPR005586">
    <property type="entry name" value="ABC_trans_aux"/>
</dbReference>
<dbReference type="eggNOG" id="COG3009">
    <property type="taxonomic scope" value="Bacteria"/>
</dbReference>
<dbReference type="Pfam" id="PF03886">
    <property type="entry name" value="ABC_trans_aux"/>
    <property type="match status" value="1"/>
</dbReference>
<evidence type="ECO:0000313" key="3">
    <source>
        <dbReference type="EMBL" id="EFI33880.1"/>
    </source>
</evidence>
<keyword evidence="4" id="KW-1185">Reference proteome</keyword>
<keyword evidence="1" id="KW-0732">Signal</keyword>
<dbReference type="Proteomes" id="UP000005496">
    <property type="component" value="Unassembled WGS sequence"/>
</dbReference>
<dbReference type="Gene3D" id="3.40.50.10610">
    <property type="entry name" value="ABC-type transport auxiliary lipoprotein component"/>
    <property type="match status" value="1"/>
</dbReference>
<evidence type="ECO:0000256" key="1">
    <source>
        <dbReference type="SAM" id="SignalP"/>
    </source>
</evidence>
<feature type="domain" description="ABC-type transport auxiliary lipoprotein component" evidence="2">
    <location>
        <begin position="48"/>
        <end position="195"/>
    </location>
</feature>
<protein>
    <recommendedName>
        <fullName evidence="2">ABC-type transport auxiliary lipoprotein component domain-containing protein</fullName>
    </recommendedName>
</protein>
<gene>
    <name evidence="3" type="ORF">Dthio_PD1219</name>
</gene>
<organism evidence="3 4">
    <name type="scientific">Desulfonatronospira thiodismutans ASO3-1</name>
    <dbReference type="NCBI Taxonomy" id="555779"/>
    <lineage>
        <taxon>Bacteria</taxon>
        <taxon>Pseudomonadati</taxon>
        <taxon>Thermodesulfobacteriota</taxon>
        <taxon>Desulfovibrionia</taxon>
        <taxon>Desulfovibrionales</taxon>
        <taxon>Desulfonatronovibrionaceae</taxon>
        <taxon>Desulfonatronospira</taxon>
    </lineage>
</organism>
<dbReference type="EMBL" id="ACJN02000003">
    <property type="protein sequence ID" value="EFI33880.1"/>
    <property type="molecule type" value="Genomic_DNA"/>
</dbReference>
<accession>D6ST64</accession>
<evidence type="ECO:0000313" key="4">
    <source>
        <dbReference type="Proteomes" id="UP000005496"/>
    </source>
</evidence>
<comment type="caution">
    <text evidence="3">The sequence shown here is derived from an EMBL/GenBank/DDBJ whole genome shotgun (WGS) entry which is preliminary data.</text>
</comment>
<evidence type="ECO:0000259" key="2">
    <source>
        <dbReference type="Pfam" id="PF03886"/>
    </source>
</evidence>
<dbReference type="RefSeq" id="WP_008871229.1">
    <property type="nucleotide sequence ID" value="NZ_ACJN02000003.1"/>
</dbReference>
<name>D6ST64_9BACT</name>
<feature type="signal peptide" evidence="1">
    <location>
        <begin position="1"/>
        <end position="24"/>
    </location>
</feature>
<dbReference type="PROSITE" id="PS51257">
    <property type="entry name" value="PROKAR_LIPOPROTEIN"/>
    <property type="match status" value="1"/>
</dbReference>
<dbReference type="AlphaFoldDB" id="D6ST64"/>